<evidence type="ECO:0000313" key="2">
    <source>
        <dbReference type="EMBL" id="GKT51050.1"/>
    </source>
</evidence>
<organism evidence="2 3">
    <name type="scientific">Colletotrichum spaethianum</name>
    <dbReference type="NCBI Taxonomy" id="700344"/>
    <lineage>
        <taxon>Eukaryota</taxon>
        <taxon>Fungi</taxon>
        <taxon>Dikarya</taxon>
        <taxon>Ascomycota</taxon>
        <taxon>Pezizomycotina</taxon>
        <taxon>Sordariomycetes</taxon>
        <taxon>Hypocreomycetidae</taxon>
        <taxon>Glomerellales</taxon>
        <taxon>Glomerellaceae</taxon>
        <taxon>Colletotrichum</taxon>
        <taxon>Colletotrichum spaethianum species complex</taxon>
    </lineage>
</organism>
<comment type="caution">
    <text evidence="2">The sequence shown here is derived from an EMBL/GenBank/DDBJ whole genome shotgun (WGS) entry which is preliminary data.</text>
</comment>
<dbReference type="EMBL" id="BQXU01000044">
    <property type="protein sequence ID" value="GKT51050.1"/>
    <property type="molecule type" value="Genomic_DNA"/>
</dbReference>
<dbReference type="GeneID" id="73332033"/>
<dbReference type="RefSeq" id="XP_049133400.1">
    <property type="nucleotide sequence ID" value="XM_049277443.1"/>
</dbReference>
<feature type="region of interest" description="Disordered" evidence="1">
    <location>
        <begin position="1"/>
        <end position="25"/>
    </location>
</feature>
<dbReference type="AlphaFoldDB" id="A0AA37PEY7"/>
<dbReference type="Proteomes" id="UP001055115">
    <property type="component" value="Unassembled WGS sequence"/>
</dbReference>
<proteinExistence type="predicted"/>
<name>A0AA37PEY7_9PEZI</name>
<evidence type="ECO:0000313" key="3">
    <source>
        <dbReference type="Proteomes" id="UP001055115"/>
    </source>
</evidence>
<protein>
    <submittedName>
        <fullName evidence="2">Uncharacterized protein</fullName>
    </submittedName>
</protein>
<gene>
    <name evidence="2" type="ORF">ColSpa_11231</name>
</gene>
<feature type="compositionally biased region" description="Basic and acidic residues" evidence="1">
    <location>
        <begin position="9"/>
        <end position="22"/>
    </location>
</feature>
<keyword evidence="3" id="KW-1185">Reference proteome</keyword>
<sequence>MKRVVSFARDTKEAVEPPHDPRPGTYRALDLALPIEIAAVQESRVAVTSRKLMQNCTAGQNG</sequence>
<evidence type="ECO:0000256" key="1">
    <source>
        <dbReference type="SAM" id="MobiDB-lite"/>
    </source>
</evidence>
<accession>A0AA37PEY7</accession>
<reference evidence="2 3" key="1">
    <citation type="submission" date="2022-03" db="EMBL/GenBank/DDBJ databases">
        <title>Genome data of Colletotrichum spp.</title>
        <authorList>
            <person name="Utami Y.D."/>
            <person name="Hiruma K."/>
        </authorList>
    </citation>
    <scope>NUCLEOTIDE SEQUENCE [LARGE SCALE GENOMIC DNA]</scope>
    <source>
        <strain evidence="2 3">MAFF 239500</strain>
    </source>
</reference>